<organism evidence="10 11">
    <name type="scientific">Longimonas halophila</name>
    <dbReference type="NCBI Taxonomy" id="1469170"/>
    <lineage>
        <taxon>Bacteria</taxon>
        <taxon>Pseudomonadati</taxon>
        <taxon>Rhodothermota</taxon>
        <taxon>Rhodothermia</taxon>
        <taxon>Rhodothermales</taxon>
        <taxon>Salisaetaceae</taxon>
        <taxon>Longimonas</taxon>
    </lineage>
</organism>
<evidence type="ECO:0000256" key="5">
    <source>
        <dbReference type="ARBA" id="ARBA00021850"/>
    </source>
</evidence>
<dbReference type="InterPro" id="IPR015421">
    <property type="entry name" value="PyrdxlP-dep_Trfase_major"/>
</dbReference>
<dbReference type="InterPro" id="IPR000192">
    <property type="entry name" value="Aminotrans_V_dom"/>
</dbReference>
<dbReference type="InterPro" id="IPR016454">
    <property type="entry name" value="Cysteine_dSase"/>
</dbReference>
<dbReference type="GO" id="GO:0030170">
    <property type="term" value="F:pyridoxal phosphate binding"/>
    <property type="evidence" value="ECO:0007669"/>
    <property type="project" value="InterPro"/>
</dbReference>
<evidence type="ECO:0000313" key="10">
    <source>
        <dbReference type="EMBL" id="PEN06762.1"/>
    </source>
</evidence>
<comment type="similarity">
    <text evidence="3">Belongs to the class-V pyridoxal-phosphate-dependent aminotransferase family. Csd subfamily.</text>
</comment>
<comment type="cofactor">
    <cofactor evidence="1">
        <name>pyridoxal 5'-phosphate</name>
        <dbReference type="ChEBI" id="CHEBI:597326"/>
    </cofactor>
</comment>
<dbReference type="Gene3D" id="3.90.1150.10">
    <property type="entry name" value="Aspartate Aminotransferase, domain 1"/>
    <property type="match status" value="1"/>
</dbReference>
<evidence type="ECO:0000256" key="8">
    <source>
        <dbReference type="ARBA" id="ARBA00050776"/>
    </source>
</evidence>
<evidence type="ECO:0000256" key="6">
    <source>
        <dbReference type="ARBA" id="ARBA00022679"/>
    </source>
</evidence>
<dbReference type="Gene3D" id="3.40.640.10">
    <property type="entry name" value="Type I PLP-dependent aspartate aminotransferase-like (Major domain)"/>
    <property type="match status" value="1"/>
</dbReference>
<evidence type="ECO:0000256" key="7">
    <source>
        <dbReference type="ARBA" id="ARBA00022898"/>
    </source>
</evidence>
<dbReference type="PANTHER" id="PTHR43586">
    <property type="entry name" value="CYSTEINE DESULFURASE"/>
    <property type="match status" value="1"/>
</dbReference>
<dbReference type="InterPro" id="IPR015422">
    <property type="entry name" value="PyrdxlP-dep_Trfase_small"/>
</dbReference>
<comment type="caution">
    <text evidence="10">The sequence shown here is derived from an EMBL/GenBank/DDBJ whole genome shotgun (WGS) entry which is preliminary data.</text>
</comment>
<dbReference type="Proteomes" id="UP000221024">
    <property type="component" value="Unassembled WGS sequence"/>
</dbReference>
<dbReference type="GO" id="GO:0006534">
    <property type="term" value="P:cysteine metabolic process"/>
    <property type="evidence" value="ECO:0007669"/>
    <property type="project" value="InterPro"/>
</dbReference>
<evidence type="ECO:0000259" key="9">
    <source>
        <dbReference type="Pfam" id="PF00266"/>
    </source>
</evidence>
<dbReference type="PIRSF" id="PIRSF005572">
    <property type="entry name" value="NifS"/>
    <property type="match status" value="1"/>
</dbReference>
<name>A0A2H3P530_9BACT</name>
<dbReference type="EMBL" id="PDEP01000007">
    <property type="protein sequence ID" value="PEN06762.1"/>
    <property type="molecule type" value="Genomic_DNA"/>
</dbReference>
<comment type="catalytic activity">
    <reaction evidence="8">
        <text>(sulfur carrier)-H + L-cysteine = (sulfur carrier)-SH + L-alanine</text>
        <dbReference type="Rhea" id="RHEA:43892"/>
        <dbReference type="Rhea" id="RHEA-COMP:14737"/>
        <dbReference type="Rhea" id="RHEA-COMP:14739"/>
        <dbReference type="ChEBI" id="CHEBI:29917"/>
        <dbReference type="ChEBI" id="CHEBI:35235"/>
        <dbReference type="ChEBI" id="CHEBI:57972"/>
        <dbReference type="ChEBI" id="CHEBI:64428"/>
        <dbReference type="EC" id="2.8.1.7"/>
    </reaction>
</comment>
<dbReference type="PANTHER" id="PTHR43586:SF8">
    <property type="entry name" value="CYSTEINE DESULFURASE 1, CHLOROPLASTIC"/>
    <property type="match status" value="1"/>
</dbReference>
<dbReference type="Pfam" id="PF00266">
    <property type="entry name" value="Aminotran_5"/>
    <property type="match status" value="1"/>
</dbReference>
<evidence type="ECO:0000313" key="11">
    <source>
        <dbReference type="Proteomes" id="UP000221024"/>
    </source>
</evidence>
<dbReference type="EC" id="2.8.1.7" evidence="4"/>
<dbReference type="InterPro" id="IPR010970">
    <property type="entry name" value="Cys_dSase_SufS"/>
</dbReference>
<dbReference type="NCBIfam" id="TIGR01979">
    <property type="entry name" value="sufS"/>
    <property type="match status" value="1"/>
</dbReference>
<dbReference type="SUPFAM" id="SSF53383">
    <property type="entry name" value="PLP-dependent transferases"/>
    <property type="match status" value="1"/>
</dbReference>
<dbReference type="GO" id="GO:0031071">
    <property type="term" value="F:cysteine desulfurase activity"/>
    <property type="evidence" value="ECO:0007669"/>
    <property type="project" value="UniProtKB-EC"/>
</dbReference>
<evidence type="ECO:0000256" key="4">
    <source>
        <dbReference type="ARBA" id="ARBA00012239"/>
    </source>
</evidence>
<keyword evidence="7" id="KW-0663">Pyridoxal phosphate</keyword>
<evidence type="ECO:0000256" key="2">
    <source>
        <dbReference type="ARBA" id="ARBA00002824"/>
    </source>
</evidence>
<evidence type="ECO:0000256" key="3">
    <source>
        <dbReference type="ARBA" id="ARBA00010447"/>
    </source>
</evidence>
<accession>A0A2H3P530</accession>
<keyword evidence="11" id="KW-1185">Reference proteome</keyword>
<dbReference type="CDD" id="cd06453">
    <property type="entry name" value="SufS_like"/>
    <property type="match status" value="1"/>
</dbReference>
<proteinExistence type="inferred from homology"/>
<reference evidence="10 11" key="1">
    <citation type="submission" date="2017-10" db="EMBL/GenBank/DDBJ databases">
        <title>Draft genome of Longimonas halophila.</title>
        <authorList>
            <person name="Goh K.M."/>
            <person name="Shamsir M.S."/>
            <person name="Lim S.W."/>
        </authorList>
    </citation>
    <scope>NUCLEOTIDE SEQUENCE [LARGE SCALE GENOMIC DNA]</scope>
    <source>
        <strain evidence="10 11">KCTC 42399</strain>
    </source>
</reference>
<comment type="function">
    <text evidence="2">Catalyzes the removal of elemental sulfur and selenium atoms from L-cysteine, L-cystine, L-selenocysteine, and L-selenocystine to produce L-alanine.</text>
</comment>
<sequence>MPVSAPPRFDVDAMRGEFPALHQSVYEDTPLVYLDNAATTQKPQVVLDRMARYYAHENSNVHRGVHKLSQDATDAFEEARQSVADLINAPSSDQVIFTRGCTESLNLVAQTFARPQLGPDDTVVVTHMEHHSNIVPWQMACEATGATLKVWPIHDDGTLDMEAGRQLLAEETFLLAMGHVSNALGTIHPVASIIDTAHAHGVPVVIDGAQSMAHLPVDVQALDADFYAFSGHKMFGPTGIGVLYGKYDLLDGLPPYHGGGDMIDEVSFDGTTYADLPHRLEAGTPHIAGVIGLGAAARFVRELDHEAVHAHEEDVLQYAHEQLAAIDGLRLVGTAPEKTSVCSFVFDDIHPYDAGTILDRLGLAVRTGHHCTQPLMERLDLPGTIRASFALYNTRQDVDRLVEGLDRVQTMFG</sequence>
<keyword evidence="6" id="KW-0808">Transferase</keyword>
<feature type="domain" description="Aminotransferase class V" evidence="9">
    <location>
        <begin position="32"/>
        <end position="401"/>
    </location>
</feature>
<dbReference type="OrthoDB" id="9804366at2"/>
<evidence type="ECO:0000256" key="1">
    <source>
        <dbReference type="ARBA" id="ARBA00001933"/>
    </source>
</evidence>
<gene>
    <name evidence="10" type="ORF">CRI93_08985</name>
</gene>
<dbReference type="InterPro" id="IPR015424">
    <property type="entry name" value="PyrdxlP-dep_Trfase"/>
</dbReference>
<dbReference type="AlphaFoldDB" id="A0A2H3P530"/>
<protein>
    <recommendedName>
        <fullName evidence="5">Probable cysteine desulfurase</fullName>
        <ecNumber evidence="4">2.8.1.7</ecNumber>
    </recommendedName>
</protein>
<dbReference type="RefSeq" id="WP_098062288.1">
    <property type="nucleotide sequence ID" value="NZ_PDEP01000007.1"/>
</dbReference>